<dbReference type="RefSeq" id="WP_066482414.1">
    <property type="nucleotide sequence ID" value="NZ_CP014639.1"/>
</dbReference>
<evidence type="ECO:0000313" key="2">
    <source>
        <dbReference type="Proteomes" id="UP000078162"/>
    </source>
</evidence>
<gene>
    <name evidence="1" type="ORF">Cs308_0627</name>
</gene>
<accession>A0A1A9HVS2</accession>
<dbReference type="AlphaFoldDB" id="A0A1A9HVS2"/>
<proteinExistence type="predicted"/>
<name>A0A1A9HVS2_9CHLA</name>
<dbReference type="STRING" id="1806891.Cs308_0627"/>
<dbReference type="Proteomes" id="UP000078162">
    <property type="component" value="Chromosome"/>
</dbReference>
<keyword evidence="2" id="KW-1185">Reference proteome</keyword>
<dbReference type="KEGG" id="csaz:Cs308_0627"/>
<dbReference type="PATRIC" id="fig|1806891.3.peg.617"/>
<dbReference type="EMBL" id="CP014639">
    <property type="protein sequence ID" value="ANH78797.1"/>
    <property type="molecule type" value="Genomic_DNA"/>
</dbReference>
<organism evidence="1 2">
    <name type="scientific">Candidatus Chlamydia sanziniae</name>
    <dbReference type="NCBI Taxonomy" id="1806891"/>
    <lineage>
        <taxon>Bacteria</taxon>
        <taxon>Pseudomonadati</taxon>
        <taxon>Chlamydiota</taxon>
        <taxon>Chlamydiia</taxon>
        <taxon>Chlamydiales</taxon>
        <taxon>Chlamydiaceae</taxon>
        <taxon>Chlamydia/Chlamydophila group</taxon>
        <taxon>Chlamydia</taxon>
    </lineage>
</organism>
<reference evidence="2" key="1">
    <citation type="submission" date="2016-03" db="EMBL/GenBank/DDBJ databases">
        <title>Culture-independent genomics supports pathogen discovery for uncultivable bacteria within the genus Chlamydia.</title>
        <authorList>
            <person name="Taylor-Brown A."/>
            <person name="Bachmann N.L."/>
            <person name="Borel N."/>
            <person name="Polkinghorne A."/>
        </authorList>
    </citation>
    <scope>NUCLEOTIDE SEQUENCE [LARGE SCALE GENOMIC DNA]</scope>
    <source>
        <strain evidence="2">2742-308</strain>
    </source>
</reference>
<dbReference type="OrthoDB" id="18168at2"/>
<protein>
    <submittedName>
        <fullName evidence="1">Uncharacterized protein</fullName>
    </submittedName>
</protein>
<sequence length="61" mass="6806">MSENECDDHVKAFENEISAYVLVTCGRASSDGKMQVEMTYEGEPAVISYLLTKAQDFLNEP</sequence>
<evidence type="ECO:0000313" key="1">
    <source>
        <dbReference type="EMBL" id="ANH78797.1"/>
    </source>
</evidence>